<keyword evidence="2" id="KW-1185">Reference proteome</keyword>
<proteinExistence type="predicted"/>
<organism evidence="1 2">
    <name type="scientific">Armillaria gallica</name>
    <name type="common">Bulbous honey fungus</name>
    <name type="synonym">Armillaria bulbosa</name>
    <dbReference type="NCBI Taxonomy" id="47427"/>
    <lineage>
        <taxon>Eukaryota</taxon>
        <taxon>Fungi</taxon>
        <taxon>Dikarya</taxon>
        <taxon>Basidiomycota</taxon>
        <taxon>Agaricomycotina</taxon>
        <taxon>Agaricomycetes</taxon>
        <taxon>Agaricomycetidae</taxon>
        <taxon>Agaricales</taxon>
        <taxon>Marasmiineae</taxon>
        <taxon>Physalacriaceae</taxon>
        <taxon>Armillaria</taxon>
    </lineage>
</organism>
<accession>A0A2H3CGD2</accession>
<gene>
    <name evidence="1" type="ORF">ARMGADRAFT_1019875</name>
</gene>
<evidence type="ECO:0000313" key="2">
    <source>
        <dbReference type="Proteomes" id="UP000217790"/>
    </source>
</evidence>
<dbReference type="EMBL" id="KZ293721">
    <property type="protein sequence ID" value="PBK82121.1"/>
    <property type="molecule type" value="Genomic_DNA"/>
</dbReference>
<sequence>MVMYYPVGGKISKSVLYCSLKTRCSSKIAFTQFAAAICCGIQTRNSGHYSNLQKNSKVKVTAMIWLGGSVLC</sequence>
<dbReference type="Proteomes" id="UP000217790">
    <property type="component" value="Unassembled WGS sequence"/>
</dbReference>
<evidence type="ECO:0000313" key="1">
    <source>
        <dbReference type="EMBL" id="PBK82121.1"/>
    </source>
</evidence>
<dbReference type="OrthoDB" id="3223377at2759"/>
<protein>
    <submittedName>
        <fullName evidence="1">Uncharacterized protein</fullName>
    </submittedName>
</protein>
<dbReference type="InParanoid" id="A0A2H3CGD2"/>
<reference evidence="2" key="1">
    <citation type="journal article" date="2017" name="Nat. Ecol. Evol.">
        <title>Genome expansion and lineage-specific genetic innovations in the forest pathogenic fungi Armillaria.</title>
        <authorList>
            <person name="Sipos G."/>
            <person name="Prasanna A.N."/>
            <person name="Walter M.C."/>
            <person name="O'Connor E."/>
            <person name="Balint B."/>
            <person name="Krizsan K."/>
            <person name="Kiss B."/>
            <person name="Hess J."/>
            <person name="Varga T."/>
            <person name="Slot J."/>
            <person name="Riley R."/>
            <person name="Boka B."/>
            <person name="Rigling D."/>
            <person name="Barry K."/>
            <person name="Lee J."/>
            <person name="Mihaltcheva S."/>
            <person name="LaButti K."/>
            <person name="Lipzen A."/>
            <person name="Waldron R."/>
            <person name="Moloney N.M."/>
            <person name="Sperisen C."/>
            <person name="Kredics L."/>
            <person name="Vagvoelgyi C."/>
            <person name="Patrignani A."/>
            <person name="Fitzpatrick D."/>
            <person name="Nagy I."/>
            <person name="Doyle S."/>
            <person name="Anderson J.B."/>
            <person name="Grigoriev I.V."/>
            <person name="Gueldener U."/>
            <person name="Muensterkoetter M."/>
            <person name="Nagy L.G."/>
        </authorList>
    </citation>
    <scope>NUCLEOTIDE SEQUENCE [LARGE SCALE GENOMIC DNA]</scope>
    <source>
        <strain evidence="2">Ar21-2</strain>
    </source>
</reference>
<name>A0A2H3CGD2_ARMGA</name>
<feature type="non-terminal residue" evidence="1">
    <location>
        <position position="72"/>
    </location>
</feature>
<dbReference type="AlphaFoldDB" id="A0A2H3CGD2"/>